<reference evidence="2" key="1">
    <citation type="submission" date="2018-05" db="EMBL/GenBank/DDBJ databases">
        <title>Draft genome of Mucuna pruriens seed.</title>
        <authorList>
            <person name="Nnadi N.E."/>
            <person name="Vos R."/>
            <person name="Hasami M.H."/>
            <person name="Devisetty U.K."/>
            <person name="Aguiy J.C."/>
        </authorList>
    </citation>
    <scope>NUCLEOTIDE SEQUENCE [LARGE SCALE GENOMIC DNA]</scope>
    <source>
        <strain evidence="2">JCA_2017</strain>
    </source>
</reference>
<organism evidence="2 3">
    <name type="scientific">Mucuna pruriens</name>
    <name type="common">Velvet bean</name>
    <name type="synonym">Dolichos pruriens</name>
    <dbReference type="NCBI Taxonomy" id="157652"/>
    <lineage>
        <taxon>Eukaryota</taxon>
        <taxon>Viridiplantae</taxon>
        <taxon>Streptophyta</taxon>
        <taxon>Embryophyta</taxon>
        <taxon>Tracheophyta</taxon>
        <taxon>Spermatophyta</taxon>
        <taxon>Magnoliopsida</taxon>
        <taxon>eudicotyledons</taxon>
        <taxon>Gunneridae</taxon>
        <taxon>Pentapetalae</taxon>
        <taxon>rosids</taxon>
        <taxon>fabids</taxon>
        <taxon>Fabales</taxon>
        <taxon>Fabaceae</taxon>
        <taxon>Papilionoideae</taxon>
        <taxon>50 kb inversion clade</taxon>
        <taxon>NPAAA clade</taxon>
        <taxon>indigoferoid/millettioid clade</taxon>
        <taxon>Phaseoleae</taxon>
        <taxon>Mucuna</taxon>
    </lineage>
</organism>
<dbReference type="EMBL" id="QJKJ01000057">
    <property type="protein sequence ID" value="RDY14555.1"/>
    <property type="molecule type" value="Genomic_DNA"/>
</dbReference>
<sequence>MFLEKFFPASRTATIRKEICGIRQHFGETLHEYWERFNKLCATCPHHQINEQFLIQYFYEGLMMIGRSMIDAANGEALMDKTPTTARQLISNMASNTQQFGIRGASQPRMLTELTSLVRKLVVGQHQPSVAAKVCAICTSVEDPIDTTLQETESDYPESVGAIGGYQYGKHPYQIWKATILARAESRAICNSAIRIYPKCTLGTSKLSTTDSTISGTTVPTIETTENASSRKFTLFGGPNEAISNQQPRFQQNMNTTIQDLKIHIGQLANTMSQLQLVGSSNIPSQTIPNLRGNASAVIIRSGKALPQLAPQ</sequence>
<evidence type="ECO:0000313" key="3">
    <source>
        <dbReference type="Proteomes" id="UP000257109"/>
    </source>
</evidence>
<keyword evidence="3" id="KW-1185">Reference proteome</keyword>
<feature type="domain" description="Retrotransposon gag" evidence="1">
    <location>
        <begin position="2"/>
        <end position="62"/>
    </location>
</feature>
<dbReference type="PANTHER" id="PTHR33223">
    <property type="entry name" value="CCHC-TYPE DOMAIN-CONTAINING PROTEIN"/>
    <property type="match status" value="1"/>
</dbReference>
<dbReference type="AlphaFoldDB" id="A0A371IHV3"/>
<protein>
    <recommendedName>
        <fullName evidence="1">Retrotransposon gag domain-containing protein</fullName>
    </recommendedName>
</protein>
<gene>
    <name evidence="2" type="ORF">CR513_00366</name>
</gene>
<feature type="non-terminal residue" evidence="2">
    <location>
        <position position="1"/>
    </location>
</feature>
<dbReference type="Pfam" id="PF03732">
    <property type="entry name" value="Retrotrans_gag"/>
    <property type="match status" value="1"/>
</dbReference>
<evidence type="ECO:0000313" key="2">
    <source>
        <dbReference type="EMBL" id="RDY14555.1"/>
    </source>
</evidence>
<dbReference type="InterPro" id="IPR005162">
    <property type="entry name" value="Retrotrans_gag_dom"/>
</dbReference>
<dbReference type="Proteomes" id="UP000257109">
    <property type="component" value="Unassembled WGS sequence"/>
</dbReference>
<evidence type="ECO:0000259" key="1">
    <source>
        <dbReference type="Pfam" id="PF03732"/>
    </source>
</evidence>
<dbReference type="PANTHER" id="PTHR33223:SF3">
    <property type="match status" value="1"/>
</dbReference>
<accession>A0A371IHV3</accession>
<proteinExistence type="predicted"/>
<comment type="caution">
    <text evidence="2">The sequence shown here is derived from an EMBL/GenBank/DDBJ whole genome shotgun (WGS) entry which is preliminary data.</text>
</comment>
<name>A0A371IHV3_MUCPR</name>